<evidence type="ECO:0000313" key="1">
    <source>
        <dbReference type="EMBL" id="PWV07284.1"/>
    </source>
</evidence>
<dbReference type="Proteomes" id="UP000246078">
    <property type="component" value="Unassembled WGS sequence"/>
</dbReference>
<accession>A0A2V2WL88</accession>
<proteinExistence type="predicted"/>
<comment type="caution">
    <text evidence="1">The sequence shown here is derived from an EMBL/GenBank/DDBJ whole genome shotgun (WGS) entry which is preliminary data.</text>
</comment>
<evidence type="ECO:0000313" key="2">
    <source>
        <dbReference type="Proteomes" id="UP000246078"/>
    </source>
</evidence>
<protein>
    <submittedName>
        <fullName evidence="1">Uncharacterized protein</fullName>
    </submittedName>
</protein>
<organism evidence="1 2">
    <name type="scientific">Trypanosoma cruzi</name>
    <dbReference type="NCBI Taxonomy" id="5693"/>
    <lineage>
        <taxon>Eukaryota</taxon>
        <taxon>Discoba</taxon>
        <taxon>Euglenozoa</taxon>
        <taxon>Kinetoplastea</taxon>
        <taxon>Metakinetoplastina</taxon>
        <taxon>Trypanosomatida</taxon>
        <taxon>Trypanosomatidae</taxon>
        <taxon>Trypanosoma</taxon>
        <taxon>Schizotrypanum</taxon>
    </lineage>
</organism>
<gene>
    <name evidence="1" type="ORF">C3747_103g32</name>
</gene>
<name>A0A2V2WL88_TRYCR</name>
<dbReference type="AlphaFoldDB" id="A0A2V2WL88"/>
<reference evidence="1 2" key="1">
    <citation type="journal article" date="2018" name="Microb. Genom.">
        <title>Expanding an expanded genome: long-read sequencing of Trypanosoma cruzi.</title>
        <authorList>
            <person name="Berna L."/>
            <person name="Rodriguez M."/>
            <person name="Chiribao M.L."/>
            <person name="Parodi-Talice A."/>
            <person name="Pita S."/>
            <person name="Rijo G."/>
            <person name="Alvarez-Valin F."/>
            <person name="Robello C."/>
        </authorList>
    </citation>
    <scope>NUCLEOTIDE SEQUENCE [LARGE SCALE GENOMIC DNA]</scope>
    <source>
        <strain evidence="1 2">TCC</strain>
    </source>
</reference>
<sequence length="238" mass="27220">MKVLKLNDDVVVWLSVFFRKINRGIVVPRLSTHLNCIVRIKANVIAVDEFRQPRLITQFDVTIQQQRRVAAVSEVPVSCVVQLLQVTCEFCRVLPIDEDADDVRRLKKTNSLNVLIDGLCVLPLRDEVVAVLFLYAHLLRGVRGVQPTHNSLRHIVALLLKKLLKPCLQFRLHQPHNALRHKLLMLRLLTNDKNIGRIGNYPRDVGARAFLRAAQTPQAVQNVVALQRKFFRPCTALR</sequence>
<dbReference type="EMBL" id="PRFC01000103">
    <property type="protein sequence ID" value="PWV07284.1"/>
    <property type="molecule type" value="Genomic_DNA"/>
</dbReference>
<dbReference type="VEuPathDB" id="TriTrypDB:C3747_103g32"/>